<evidence type="ECO:0000313" key="2">
    <source>
        <dbReference type="Proteomes" id="UP000076761"/>
    </source>
</evidence>
<gene>
    <name evidence="1" type="ORF">NEOLEDRAFT_1239753</name>
</gene>
<sequence length="225" mass="23574">MSAILRLDDNQLNKSLSNTLSSASGLPDVSAISIANTLSKVYSSGASNKNTSVSLVPSHLILLPYAVSPPSLQIQMHLRDLILTAHEGANDLCCGSILAGQGSETDEYGDIGFWLGDGPYGDNVPEVLNAIGLECFGGDRASASTIGRISLTPAGLPESLWPPPPDPSLSKLKDLLSALDNKYAFFVKGGPFTGGVVLHVLLGEVKFGEEHGWGGILSIGIWTDD</sequence>
<dbReference type="EMBL" id="KV425559">
    <property type="protein sequence ID" value="KZT27980.1"/>
    <property type="molecule type" value="Genomic_DNA"/>
</dbReference>
<reference evidence="1 2" key="1">
    <citation type="journal article" date="2016" name="Mol. Biol. Evol.">
        <title>Comparative Genomics of Early-Diverging Mushroom-Forming Fungi Provides Insights into the Origins of Lignocellulose Decay Capabilities.</title>
        <authorList>
            <person name="Nagy L.G."/>
            <person name="Riley R."/>
            <person name="Tritt A."/>
            <person name="Adam C."/>
            <person name="Daum C."/>
            <person name="Floudas D."/>
            <person name="Sun H."/>
            <person name="Yadav J.S."/>
            <person name="Pangilinan J."/>
            <person name="Larsson K.H."/>
            <person name="Matsuura K."/>
            <person name="Barry K."/>
            <person name="Labutti K."/>
            <person name="Kuo R."/>
            <person name="Ohm R.A."/>
            <person name="Bhattacharya S.S."/>
            <person name="Shirouzu T."/>
            <person name="Yoshinaga Y."/>
            <person name="Martin F.M."/>
            <person name="Grigoriev I.V."/>
            <person name="Hibbett D.S."/>
        </authorList>
    </citation>
    <scope>NUCLEOTIDE SEQUENCE [LARGE SCALE GENOMIC DNA]</scope>
    <source>
        <strain evidence="1 2">HHB14362 ss-1</strain>
    </source>
</reference>
<organism evidence="1 2">
    <name type="scientific">Neolentinus lepideus HHB14362 ss-1</name>
    <dbReference type="NCBI Taxonomy" id="1314782"/>
    <lineage>
        <taxon>Eukaryota</taxon>
        <taxon>Fungi</taxon>
        <taxon>Dikarya</taxon>
        <taxon>Basidiomycota</taxon>
        <taxon>Agaricomycotina</taxon>
        <taxon>Agaricomycetes</taxon>
        <taxon>Gloeophyllales</taxon>
        <taxon>Gloeophyllaceae</taxon>
        <taxon>Neolentinus</taxon>
    </lineage>
</organism>
<name>A0A165UDB5_9AGAM</name>
<dbReference type="InParanoid" id="A0A165UDB5"/>
<dbReference type="AlphaFoldDB" id="A0A165UDB5"/>
<dbReference type="OrthoDB" id="10261040at2759"/>
<proteinExistence type="predicted"/>
<protein>
    <submittedName>
        <fullName evidence="1">Uncharacterized protein</fullName>
    </submittedName>
</protein>
<keyword evidence="2" id="KW-1185">Reference proteome</keyword>
<evidence type="ECO:0000313" key="1">
    <source>
        <dbReference type="EMBL" id="KZT27980.1"/>
    </source>
</evidence>
<dbReference type="Proteomes" id="UP000076761">
    <property type="component" value="Unassembled WGS sequence"/>
</dbReference>
<accession>A0A165UDB5</accession>